<dbReference type="SUPFAM" id="SSF53448">
    <property type="entry name" value="Nucleotide-diphospho-sugar transferases"/>
    <property type="match status" value="1"/>
</dbReference>
<dbReference type="Proteomes" id="UP000533017">
    <property type="component" value="Unassembled WGS sequence"/>
</dbReference>
<accession>A0A1I2NKN9</accession>
<reference evidence="2 5" key="2">
    <citation type="submission" date="2020-07" db="EMBL/GenBank/DDBJ databases">
        <title>Sequencing the genomes of 1000 actinobacteria strains.</title>
        <authorList>
            <person name="Klenk H.-P."/>
        </authorList>
    </citation>
    <scope>NUCLEOTIDE SEQUENCE [LARGE SCALE GENOMIC DNA]</scope>
    <source>
        <strain evidence="2 5">DSM 45117</strain>
    </source>
</reference>
<dbReference type="AlphaFoldDB" id="A0A1I2NKN9"/>
<dbReference type="EMBL" id="JACBZA010000001">
    <property type="protein sequence ID" value="NYH85459.1"/>
    <property type="molecule type" value="Genomic_DNA"/>
</dbReference>
<dbReference type="PANTHER" id="PTHR43777">
    <property type="entry name" value="MOLYBDENUM COFACTOR CYTIDYLYLTRANSFERASE"/>
    <property type="match status" value="1"/>
</dbReference>
<dbReference type="InterPro" id="IPR029044">
    <property type="entry name" value="Nucleotide-diphossugar_trans"/>
</dbReference>
<dbReference type="STRING" id="504797.SAMN05421678_103433"/>
<evidence type="ECO:0000313" key="4">
    <source>
        <dbReference type="Proteomes" id="UP000199052"/>
    </source>
</evidence>
<sequence length="210" mass="21616">MTVAGLLLAAGAGKRLGRPKALVDLGERLLVERGLGTLTAGGCAPVHVVLGAAHDEVLATADLTGATVVHNRDWRTGLASSLRAGLASLPPEAEAVVVALVDQPLVTPEVVRRLRQVYDSSSADSVGSAEAVAAVATYDGKPRNPVLLARASWADVAAKASGDTGARAYLRAHQGIVTRVPCDGAGAPDDVDTPEELATLRRRLLAQSRP</sequence>
<feature type="domain" description="MobA-like NTP transferase" evidence="1">
    <location>
        <begin position="5"/>
        <end position="174"/>
    </location>
</feature>
<keyword evidence="2" id="KW-0560">Oxidoreductase</keyword>
<gene>
    <name evidence="2" type="ORF">FHR37_004310</name>
    <name evidence="3" type="ORF">SAMN05421678_103433</name>
</gene>
<dbReference type="InterPro" id="IPR025877">
    <property type="entry name" value="MobA-like_NTP_Trfase"/>
</dbReference>
<organism evidence="3 4">
    <name type="scientific">Actinopolymorpha cephalotaxi</name>
    <dbReference type="NCBI Taxonomy" id="504797"/>
    <lineage>
        <taxon>Bacteria</taxon>
        <taxon>Bacillati</taxon>
        <taxon>Actinomycetota</taxon>
        <taxon>Actinomycetes</taxon>
        <taxon>Propionibacteriales</taxon>
        <taxon>Actinopolymorphaceae</taxon>
        <taxon>Actinopolymorpha</taxon>
    </lineage>
</organism>
<dbReference type="PANTHER" id="PTHR43777:SF1">
    <property type="entry name" value="MOLYBDENUM COFACTOR CYTIDYLYLTRANSFERASE"/>
    <property type="match status" value="1"/>
</dbReference>
<protein>
    <submittedName>
        <fullName evidence="3">Nicotine blue oxidoreductase</fullName>
        <ecNumber evidence="2">1.1.1.328</ecNumber>
    </submittedName>
</protein>
<dbReference type="GO" id="GO:0016491">
    <property type="term" value="F:oxidoreductase activity"/>
    <property type="evidence" value="ECO:0007669"/>
    <property type="project" value="UniProtKB-KW"/>
</dbReference>
<evidence type="ECO:0000313" key="3">
    <source>
        <dbReference type="EMBL" id="SFG04565.1"/>
    </source>
</evidence>
<proteinExistence type="predicted"/>
<evidence type="ECO:0000259" key="1">
    <source>
        <dbReference type="Pfam" id="PF12804"/>
    </source>
</evidence>
<dbReference type="EC" id="1.1.1.328" evidence="2"/>
<name>A0A1I2NKN9_9ACTN</name>
<dbReference type="Proteomes" id="UP000199052">
    <property type="component" value="Unassembled WGS sequence"/>
</dbReference>
<dbReference type="EMBL" id="FOOI01000003">
    <property type="protein sequence ID" value="SFG04565.1"/>
    <property type="molecule type" value="Genomic_DNA"/>
</dbReference>
<dbReference type="Pfam" id="PF12804">
    <property type="entry name" value="NTP_transf_3"/>
    <property type="match status" value="1"/>
</dbReference>
<evidence type="ECO:0000313" key="2">
    <source>
        <dbReference type="EMBL" id="NYH85459.1"/>
    </source>
</evidence>
<dbReference type="RefSeq" id="WP_175542413.1">
    <property type="nucleotide sequence ID" value="NZ_FOOI01000003.1"/>
</dbReference>
<evidence type="ECO:0000313" key="5">
    <source>
        <dbReference type="Proteomes" id="UP000533017"/>
    </source>
</evidence>
<reference evidence="3 4" key="1">
    <citation type="submission" date="2016-10" db="EMBL/GenBank/DDBJ databases">
        <authorList>
            <person name="de Groot N.N."/>
        </authorList>
    </citation>
    <scope>NUCLEOTIDE SEQUENCE [LARGE SCALE GENOMIC DNA]</scope>
    <source>
        <strain evidence="3 4">CPCC 202808</strain>
    </source>
</reference>
<dbReference type="Gene3D" id="3.90.550.10">
    <property type="entry name" value="Spore Coat Polysaccharide Biosynthesis Protein SpsA, Chain A"/>
    <property type="match status" value="1"/>
</dbReference>
<dbReference type="GO" id="GO:0016779">
    <property type="term" value="F:nucleotidyltransferase activity"/>
    <property type="evidence" value="ECO:0007669"/>
    <property type="project" value="UniProtKB-ARBA"/>
</dbReference>
<dbReference type="CDD" id="cd04182">
    <property type="entry name" value="GT_2_like_f"/>
    <property type="match status" value="1"/>
</dbReference>
<keyword evidence="5" id="KW-1185">Reference proteome</keyword>